<evidence type="ECO:0000256" key="4">
    <source>
        <dbReference type="ARBA" id="ARBA00022519"/>
    </source>
</evidence>
<evidence type="ECO:0000256" key="3">
    <source>
        <dbReference type="ARBA" id="ARBA00022475"/>
    </source>
</evidence>
<keyword evidence="4" id="KW-0997">Cell inner membrane</keyword>
<dbReference type="PANTHER" id="PTHR32196">
    <property type="entry name" value="ABC TRANSPORTER PERMEASE PROTEIN YPHD-RELATED-RELATED"/>
    <property type="match status" value="1"/>
</dbReference>
<evidence type="ECO:0000256" key="1">
    <source>
        <dbReference type="ARBA" id="ARBA00004651"/>
    </source>
</evidence>
<feature type="transmembrane region" description="Helical" evidence="8">
    <location>
        <begin position="314"/>
        <end position="331"/>
    </location>
</feature>
<dbReference type="Proteomes" id="UP001205337">
    <property type="component" value="Unassembled WGS sequence"/>
</dbReference>
<feature type="transmembrane region" description="Helical" evidence="8">
    <location>
        <begin position="230"/>
        <end position="251"/>
    </location>
</feature>
<evidence type="ECO:0000313" key="10">
    <source>
        <dbReference type="Proteomes" id="UP001205337"/>
    </source>
</evidence>
<dbReference type="RefSeq" id="WP_258797906.1">
    <property type="nucleotide sequence ID" value="NZ_JANTHX010000005.1"/>
</dbReference>
<evidence type="ECO:0000256" key="7">
    <source>
        <dbReference type="ARBA" id="ARBA00023136"/>
    </source>
</evidence>
<protein>
    <submittedName>
        <fullName evidence="9">ABC transporter permease</fullName>
    </submittedName>
</protein>
<dbReference type="CDD" id="cd06579">
    <property type="entry name" value="TM_PBP1_transp_AraH_like"/>
    <property type="match status" value="1"/>
</dbReference>
<evidence type="ECO:0000256" key="8">
    <source>
        <dbReference type="SAM" id="Phobius"/>
    </source>
</evidence>
<feature type="transmembrane region" description="Helical" evidence="8">
    <location>
        <begin position="59"/>
        <end position="81"/>
    </location>
</feature>
<feature type="transmembrane region" description="Helical" evidence="8">
    <location>
        <begin position="177"/>
        <end position="201"/>
    </location>
</feature>
<comment type="subcellular location">
    <subcellularLocation>
        <location evidence="1">Cell membrane</location>
        <topology evidence="1">Multi-pass membrane protein</topology>
    </subcellularLocation>
</comment>
<evidence type="ECO:0000313" key="9">
    <source>
        <dbReference type="EMBL" id="MCS0498890.1"/>
    </source>
</evidence>
<comment type="caution">
    <text evidence="9">The sequence shown here is derived from an EMBL/GenBank/DDBJ whole genome shotgun (WGS) entry which is preliminary data.</text>
</comment>
<feature type="transmembrane region" description="Helical" evidence="8">
    <location>
        <begin position="263"/>
        <end position="279"/>
    </location>
</feature>
<keyword evidence="10" id="KW-1185">Reference proteome</keyword>
<dbReference type="EMBL" id="JANTHX010000005">
    <property type="protein sequence ID" value="MCS0498890.1"/>
    <property type="molecule type" value="Genomic_DNA"/>
</dbReference>
<sequence>MTLTESPQASPELPTRSLAARIGRRTAAILGRYGALIALGVLLVIFSFASPYFLTIPNLLQVLNQSALGAIVAGGLTLVLASGQFDLSIGYMASLAGIIVTILMLQGVPIPVAIVIALLAGVIVGVVNGFLVTVLQVNALVATLGTGSALIGVNYFISGGTPQPVSTQFPEFLQIAIGSWLGIPKPVFYMAGALLILWIVLNKTDFGRNLRATGGNVEAAKLAGVRTGGVTTAAFVIAALFASITGVLLASSIGSGQPTGGDNYTLSSFAAAFLGSTVLREGQFHIVGTLVGVVTVAVGFNGLALVGVPSFVQFLFQGILLIAAVAFSSIGRRLSRE</sequence>
<accession>A0ABT1ZDX2</accession>
<feature type="transmembrane region" description="Helical" evidence="8">
    <location>
        <begin position="286"/>
        <end position="308"/>
    </location>
</feature>
<proteinExistence type="predicted"/>
<dbReference type="PANTHER" id="PTHR32196:SF21">
    <property type="entry name" value="ABC TRANSPORTER PERMEASE PROTEIN YPHD-RELATED"/>
    <property type="match status" value="1"/>
</dbReference>
<gene>
    <name evidence="9" type="ORF">NUH29_04915</name>
</gene>
<feature type="transmembrane region" description="Helical" evidence="8">
    <location>
        <begin position="33"/>
        <end position="53"/>
    </location>
</feature>
<keyword evidence="7 8" id="KW-0472">Membrane</keyword>
<keyword evidence="3" id="KW-1003">Cell membrane</keyword>
<feature type="transmembrane region" description="Helical" evidence="8">
    <location>
        <begin position="139"/>
        <end position="157"/>
    </location>
</feature>
<evidence type="ECO:0000256" key="6">
    <source>
        <dbReference type="ARBA" id="ARBA00022989"/>
    </source>
</evidence>
<reference evidence="9 10" key="1">
    <citation type="submission" date="2022-08" db="EMBL/GenBank/DDBJ databases">
        <authorList>
            <person name="Li F."/>
        </authorList>
    </citation>
    <scope>NUCLEOTIDE SEQUENCE [LARGE SCALE GENOMIC DNA]</scope>
    <source>
        <strain evidence="9 10">10F1B-8-1</strain>
    </source>
</reference>
<keyword evidence="2" id="KW-0813">Transport</keyword>
<keyword evidence="6 8" id="KW-1133">Transmembrane helix</keyword>
<feature type="transmembrane region" description="Helical" evidence="8">
    <location>
        <begin position="88"/>
        <end position="106"/>
    </location>
</feature>
<evidence type="ECO:0000256" key="5">
    <source>
        <dbReference type="ARBA" id="ARBA00022692"/>
    </source>
</evidence>
<dbReference type="InterPro" id="IPR001851">
    <property type="entry name" value="ABC_transp_permease"/>
</dbReference>
<evidence type="ECO:0000256" key="2">
    <source>
        <dbReference type="ARBA" id="ARBA00022448"/>
    </source>
</evidence>
<organism evidence="9 10">
    <name type="scientific">Protaetiibacter mangrovi</name>
    <dbReference type="NCBI Taxonomy" id="2970926"/>
    <lineage>
        <taxon>Bacteria</taxon>
        <taxon>Bacillati</taxon>
        <taxon>Actinomycetota</taxon>
        <taxon>Actinomycetes</taxon>
        <taxon>Micrococcales</taxon>
        <taxon>Microbacteriaceae</taxon>
        <taxon>Protaetiibacter</taxon>
    </lineage>
</organism>
<feature type="transmembrane region" description="Helical" evidence="8">
    <location>
        <begin position="112"/>
        <end position="132"/>
    </location>
</feature>
<name>A0ABT1ZDX2_9MICO</name>
<keyword evidence="5 8" id="KW-0812">Transmembrane</keyword>
<dbReference type="Pfam" id="PF02653">
    <property type="entry name" value="BPD_transp_2"/>
    <property type="match status" value="1"/>
</dbReference>